<protein>
    <submittedName>
        <fullName evidence="2">Uncharacterized protein</fullName>
    </submittedName>
</protein>
<organism evidence="1 2">
    <name type="scientific">Panagrolaimus davidi</name>
    <dbReference type="NCBI Taxonomy" id="227884"/>
    <lineage>
        <taxon>Eukaryota</taxon>
        <taxon>Metazoa</taxon>
        <taxon>Ecdysozoa</taxon>
        <taxon>Nematoda</taxon>
        <taxon>Chromadorea</taxon>
        <taxon>Rhabditida</taxon>
        <taxon>Tylenchina</taxon>
        <taxon>Panagrolaimomorpha</taxon>
        <taxon>Panagrolaimoidea</taxon>
        <taxon>Panagrolaimidae</taxon>
        <taxon>Panagrolaimus</taxon>
    </lineage>
</organism>
<dbReference type="WBParaSite" id="PDA_v2.g7428.t1">
    <property type="protein sequence ID" value="PDA_v2.g7428.t1"/>
    <property type="gene ID" value="PDA_v2.g7428"/>
</dbReference>
<sequence>MTYKKSDNTVLLSIQKPRYLTFYISANIPGIYETTDDEYDIIGYNSEYNEEDSICEDEMNQTRLESVLSSPFPRNSSFAKSVNSPFLKSLNNTPVLKKRRLNESFCEKSNISDADVIPIILKN</sequence>
<keyword evidence="1" id="KW-1185">Reference proteome</keyword>
<reference evidence="2" key="1">
    <citation type="submission" date="2022-11" db="UniProtKB">
        <authorList>
            <consortium name="WormBaseParasite"/>
        </authorList>
    </citation>
    <scope>IDENTIFICATION</scope>
</reference>
<accession>A0A914QU09</accession>
<name>A0A914QU09_9BILA</name>
<dbReference type="Proteomes" id="UP000887578">
    <property type="component" value="Unplaced"/>
</dbReference>
<dbReference type="AlphaFoldDB" id="A0A914QU09"/>
<evidence type="ECO:0000313" key="1">
    <source>
        <dbReference type="Proteomes" id="UP000887578"/>
    </source>
</evidence>
<evidence type="ECO:0000313" key="2">
    <source>
        <dbReference type="WBParaSite" id="PDA_v2.g7428.t1"/>
    </source>
</evidence>
<proteinExistence type="predicted"/>